<evidence type="ECO:0000256" key="1">
    <source>
        <dbReference type="SAM" id="MobiDB-lite"/>
    </source>
</evidence>
<evidence type="ECO:0000313" key="3">
    <source>
        <dbReference type="Proteomes" id="UP001221757"/>
    </source>
</evidence>
<comment type="caution">
    <text evidence="2">The sequence shown here is derived from an EMBL/GenBank/DDBJ whole genome shotgun (WGS) entry which is preliminary data.</text>
</comment>
<dbReference type="AlphaFoldDB" id="A0AAD7D829"/>
<evidence type="ECO:0000313" key="2">
    <source>
        <dbReference type="EMBL" id="KAJ7683665.1"/>
    </source>
</evidence>
<dbReference type="EMBL" id="JARKIE010000106">
    <property type="protein sequence ID" value="KAJ7683665.1"/>
    <property type="molecule type" value="Genomic_DNA"/>
</dbReference>
<sequence length="248" mass="27672">MSYESGTVNRTNKIGKIREDVLLRWTCERNVEGPKGFPLFARAAIYESNSTSVISEQPRSLRVFNRGSWSGLIVSKNVSSMSNRTSNKYAREVIWRISREGGNGFVAIIRLKFSYTPSTMRGFNLGAGRNERKTKAGPTRSEHSRYPSEQMPGNRDSIEILRDVRKRDAGDGDNVGKKPNYLQRLESTCSLETACQGLQATQPRLRGAHKPVQETGPHLRLSFTGVISRLPRGVELGGASTRWLEQGA</sequence>
<keyword evidence="3" id="KW-1185">Reference proteome</keyword>
<dbReference type="Proteomes" id="UP001221757">
    <property type="component" value="Unassembled WGS sequence"/>
</dbReference>
<reference evidence="2" key="1">
    <citation type="submission" date="2023-03" db="EMBL/GenBank/DDBJ databases">
        <title>Massive genome expansion in bonnet fungi (Mycena s.s.) driven by repeated elements and novel gene families across ecological guilds.</title>
        <authorList>
            <consortium name="Lawrence Berkeley National Laboratory"/>
            <person name="Harder C.B."/>
            <person name="Miyauchi S."/>
            <person name="Viragh M."/>
            <person name="Kuo A."/>
            <person name="Thoen E."/>
            <person name="Andreopoulos B."/>
            <person name="Lu D."/>
            <person name="Skrede I."/>
            <person name="Drula E."/>
            <person name="Henrissat B."/>
            <person name="Morin E."/>
            <person name="Kohler A."/>
            <person name="Barry K."/>
            <person name="LaButti K."/>
            <person name="Morin E."/>
            <person name="Salamov A."/>
            <person name="Lipzen A."/>
            <person name="Mereny Z."/>
            <person name="Hegedus B."/>
            <person name="Baldrian P."/>
            <person name="Stursova M."/>
            <person name="Weitz H."/>
            <person name="Taylor A."/>
            <person name="Grigoriev I.V."/>
            <person name="Nagy L.G."/>
            <person name="Martin F."/>
            <person name="Kauserud H."/>
        </authorList>
    </citation>
    <scope>NUCLEOTIDE SEQUENCE</scope>
    <source>
        <strain evidence="2">CBHHK067</strain>
    </source>
</reference>
<feature type="region of interest" description="Disordered" evidence="1">
    <location>
        <begin position="124"/>
        <end position="157"/>
    </location>
</feature>
<feature type="compositionally biased region" description="Basic and acidic residues" evidence="1">
    <location>
        <begin position="129"/>
        <end position="146"/>
    </location>
</feature>
<name>A0AAD7D829_MYCRO</name>
<accession>A0AAD7D829</accession>
<protein>
    <submittedName>
        <fullName evidence="2">Uncharacterized protein</fullName>
    </submittedName>
</protein>
<gene>
    <name evidence="2" type="ORF">B0H17DRAFT_1226850</name>
</gene>
<organism evidence="2 3">
    <name type="scientific">Mycena rosella</name>
    <name type="common">Pink bonnet</name>
    <name type="synonym">Agaricus rosellus</name>
    <dbReference type="NCBI Taxonomy" id="1033263"/>
    <lineage>
        <taxon>Eukaryota</taxon>
        <taxon>Fungi</taxon>
        <taxon>Dikarya</taxon>
        <taxon>Basidiomycota</taxon>
        <taxon>Agaricomycotina</taxon>
        <taxon>Agaricomycetes</taxon>
        <taxon>Agaricomycetidae</taxon>
        <taxon>Agaricales</taxon>
        <taxon>Marasmiineae</taxon>
        <taxon>Mycenaceae</taxon>
        <taxon>Mycena</taxon>
    </lineage>
</organism>
<proteinExistence type="predicted"/>